<dbReference type="PROSITE" id="PS50850">
    <property type="entry name" value="MFS"/>
    <property type="match status" value="1"/>
</dbReference>
<dbReference type="SUPFAM" id="SSF103473">
    <property type="entry name" value="MFS general substrate transporter"/>
    <property type="match status" value="1"/>
</dbReference>
<feature type="transmembrane region" description="Helical" evidence="6">
    <location>
        <begin position="128"/>
        <end position="150"/>
    </location>
</feature>
<sequence length="232" mass="23922">MAALLQACGRGPDPAPVPTERQFKLSVRAGFAAFRSHRGIVAITFGKGSFEFFQWGVLALYVLYGVRELGLSPAELGVIAMIGSLGPLLAGLVTTPVSRRFGTSATSVVAAILLGGNLLIPLASGSHLLVILTIGAGQFLLGLGVVYLIILRSTMLQRTVEPQLLGRVGSVIHLVDWGPGPLGGLFGGLLGSAIGLRPALLLLGIGTLGAVPWLAVAAARGHLAVRDSPESH</sequence>
<gene>
    <name evidence="8" type="ORF">E1218_04915</name>
</gene>
<evidence type="ECO:0000256" key="3">
    <source>
        <dbReference type="ARBA" id="ARBA00022692"/>
    </source>
</evidence>
<dbReference type="EMBL" id="SMKR01000013">
    <property type="protein sequence ID" value="TDD29211.1"/>
    <property type="molecule type" value="Genomic_DNA"/>
</dbReference>
<accession>A0A4R4XEF5</accession>
<keyword evidence="4 6" id="KW-1133">Transmembrane helix</keyword>
<reference evidence="8 9" key="1">
    <citation type="submission" date="2019-02" db="EMBL/GenBank/DDBJ databases">
        <title>Draft genome sequences of novel Actinobacteria.</title>
        <authorList>
            <person name="Sahin N."/>
            <person name="Ay H."/>
            <person name="Saygin H."/>
        </authorList>
    </citation>
    <scope>NUCLEOTIDE SEQUENCE [LARGE SCALE GENOMIC DNA]</scope>
    <source>
        <strain evidence="8 9">16K104</strain>
    </source>
</reference>
<comment type="subcellular location">
    <subcellularLocation>
        <location evidence="1">Cell membrane</location>
        <topology evidence="1">Multi-pass membrane protein</topology>
    </subcellularLocation>
</comment>
<evidence type="ECO:0000256" key="1">
    <source>
        <dbReference type="ARBA" id="ARBA00004651"/>
    </source>
</evidence>
<keyword evidence="3 6" id="KW-0812">Transmembrane</keyword>
<proteinExistence type="predicted"/>
<feature type="transmembrane region" description="Helical" evidence="6">
    <location>
        <begin position="40"/>
        <end position="64"/>
    </location>
</feature>
<keyword evidence="2" id="KW-1003">Cell membrane</keyword>
<comment type="caution">
    <text evidence="8">The sequence shown here is derived from an EMBL/GenBank/DDBJ whole genome shotgun (WGS) entry which is preliminary data.</text>
</comment>
<protein>
    <recommendedName>
        <fullName evidence="7">Major facilitator superfamily (MFS) profile domain-containing protein</fullName>
    </recommendedName>
</protein>
<evidence type="ECO:0000313" key="9">
    <source>
        <dbReference type="Proteomes" id="UP000295172"/>
    </source>
</evidence>
<dbReference type="PANTHER" id="PTHR23513:SF6">
    <property type="entry name" value="MAJOR FACILITATOR SUPERFAMILY ASSOCIATED DOMAIN-CONTAINING PROTEIN"/>
    <property type="match status" value="1"/>
</dbReference>
<organism evidence="8 9">
    <name type="scientific">Kribbella turkmenica</name>
    <dbReference type="NCBI Taxonomy" id="2530375"/>
    <lineage>
        <taxon>Bacteria</taxon>
        <taxon>Bacillati</taxon>
        <taxon>Actinomycetota</taxon>
        <taxon>Actinomycetes</taxon>
        <taxon>Propionibacteriales</taxon>
        <taxon>Kribbellaceae</taxon>
        <taxon>Kribbella</taxon>
    </lineage>
</organism>
<dbReference type="Gene3D" id="1.20.1250.20">
    <property type="entry name" value="MFS general substrate transporter like domains"/>
    <property type="match status" value="1"/>
</dbReference>
<feature type="transmembrane region" description="Helical" evidence="6">
    <location>
        <begin position="101"/>
        <end position="122"/>
    </location>
</feature>
<evidence type="ECO:0000313" key="8">
    <source>
        <dbReference type="EMBL" id="TDD29211.1"/>
    </source>
</evidence>
<evidence type="ECO:0000256" key="6">
    <source>
        <dbReference type="SAM" id="Phobius"/>
    </source>
</evidence>
<dbReference type="AlphaFoldDB" id="A0A4R4XEF5"/>
<feature type="transmembrane region" description="Helical" evidence="6">
    <location>
        <begin position="171"/>
        <end position="194"/>
    </location>
</feature>
<dbReference type="GO" id="GO:0022857">
    <property type="term" value="F:transmembrane transporter activity"/>
    <property type="evidence" value="ECO:0007669"/>
    <property type="project" value="InterPro"/>
</dbReference>
<evidence type="ECO:0000256" key="2">
    <source>
        <dbReference type="ARBA" id="ARBA00022475"/>
    </source>
</evidence>
<keyword evidence="5 6" id="KW-0472">Membrane</keyword>
<dbReference type="PANTHER" id="PTHR23513">
    <property type="entry name" value="INTEGRAL MEMBRANE EFFLUX PROTEIN-RELATED"/>
    <property type="match status" value="1"/>
</dbReference>
<feature type="transmembrane region" description="Helical" evidence="6">
    <location>
        <begin position="200"/>
        <end position="219"/>
    </location>
</feature>
<feature type="domain" description="Major facilitator superfamily (MFS) profile" evidence="7">
    <location>
        <begin position="40"/>
        <end position="232"/>
    </location>
</feature>
<dbReference type="InterPro" id="IPR020846">
    <property type="entry name" value="MFS_dom"/>
</dbReference>
<evidence type="ECO:0000256" key="4">
    <source>
        <dbReference type="ARBA" id="ARBA00022989"/>
    </source>
</evidence>
<dbReference type="InterPro" id="IPR036259">
    <property type="entry name" value="MFS_trans_sf"/>
</dbReference>
<name>A0A4R4XEF5_9ACTN</name>
<dbReference type="Proteomes" id="UP000295172">
    <property type="component" value="Unassembled WGS sequence"/>
</dbReference>
<dbReference type="GO" id="GO:0005886">
    <property type="term" value="C:plasma membrane"/>
    <property type="evidence" value="ECO:0007669"/>
    <property type="project" value="UniProtKB-SubCell"/>
</dbReference>
<evidence type="ECO:0000259" key="7">
    <source>
        <dbReference type="PROSITE" id="PS50850"/>
    </source>
</evidence>
<evidence type="ECO:0000256" key="5">
    <source>
        <dbReference type="ARBA" id="ARBA00023136"/>
    </source>
</evidence>
<keyword evidence="9" id="KW-1185">Reference proteome</keyword>
<feature type="transmembrane region" description="Helical" evidence="6">
    <location>
        <begin position="76"/>
        <end position="94"/>
    </location>
</feature>
<dbReference type="OrthoDB" id="9815525at2"/>